<dbReference type="InterPro" id="IPR052967">
    <property type="entry name" value="Stress_Response_Assoc"/>
</dbReference>
<dbReference type="PANTHER" id="PTHR38463:SF1">
    <property type="entry name" value="STRESS RESPONSE PROTEIN YSNF"/>
    <property type="match status" value="1"/>
</dbReference>
<dbReference type="EMBL" id="BAABLK010000077">
    <property type="protein sequence ID" value="GAA5228531.1"/>
    <property type="molecule type" value="Genomic_DNA"/>
</dbReference>
<evidence type="ECO:0000259" key="1">
    <source>
        <dbReference type="Pfam" id="PF09557"/>
    </source>
</evidence>
<dbReference type="PANTHER" id="PTHR38463">
    <property type="entry name" value="STRESS RESPONSE PROTEIN YSNF"/>
    <property type="match status" value="1"/>
</dbReference>
<dbReference type="Pfam" id="PF09557">
    <property type="entry name" value="DUF2382"/>
    <property type="match status" value="1"/>
</dbReference>
<protein>
    <recommendedName>
        <fullName evidence="1">DUF2382 domain-containing protein</fullName>
    </recommendedName>
</protein>
<name>A0ABP9TPB0_9MICC</name>
<sequence length="185" mass="21417">MVSHEGRLLPEEEEQLLRYYSLSTTRNEPEYIQADTVDNSGVSPLGDDEIVMTRSEERLLVGTEIHETERVRLIKKVVTEDATVTVQIRREELVIERTAVIDGTKFYDDGETSYTDAERQRLYDAVETAFNEDVIEVVLYEEKPRIEMDIVPIERIRLSRSAQSRDEVVEGQVRKEVIETEVIEP</sequence>
<organism evidence="2 3">
    <name type="scientific">Paeniglutamicibacter antarcticus</name>
    <dbReference type="NCBI Taxonomy" id="494023"/>
    <lineage>
        <taxon>Bacteria</taxon>
        <taxon>Bacillati</taxon>
        <taxon>Actinomycetota</taxon>
        <taxon>Actinomycetes</taxon>
        <taxon>Micrococcales</taxon>
        <taxon>Micrococcaceae</taxon>
        <taxon>Paeniglutamicibacter</taxon>
    </lineage>
</organism>
<evidence type="ECO:0000313" key="2">
    <source>
        <dbReference type="EMBL" id="GAA5228531.1"/>
    </source>
</evidence>
<proteinExistence type="predicted"/>
<reference evidence="3" key="1">
    <citation type="journal article" date="2019" name="Int. J. Syst. Evol. Microbiol.">
        <title>The Global Catalogue of Microorganisms (GCM) 10K type strain sequencing project: providing services to taxonomists for standard genome sequencing and annotation.</title>
        <authorList>
            <consortium name="The Broad Institute Genomics Platform"/>
            <consortium name="The Broad Institute Genome Sequencing Center for Infectious Disease"/>
            <person name="Wu L."/>
            <person name="Ma J."/>
        </authorList>
    </citation>
    <scope>NUCLEOTIDE SEQUENCE [LARGE SCALE GENOMIC DNA]</scope>
    <source>
        <strain evidence="3">JCM 18952</strain>
    </source>
</reference>
<gene>
    <name evidence="2" type="ORF">GCM10025778_30690</name>
</gene>
<evidence type="ECO:0000313" key="3">
    <source>
        <dbReference type="Proteomes" id="UP001501257"/>
    </source>
</evidence>
<feature type="domain" description="DUF2382" evidence="1">
    <location>
        <begin position="52"/>
        <end position="179"/>
    </location>
</feature>
<dbReference type="Proteomes" id="UP001501257">
    <property type="component" value="Unassembled WGS sequence"/>
</dbReference>
<dbReference type="InterPro" id="IPR019060">
    <property type="entry name" value="DUF2382"/>
</dbReference>
<comment type="caution">
    <text evidence="2">The sequence shown here is derived from an EMBL/GenBank/DDBJ whole genome shotgun (WGS) entry which is preliminary data.</text>
</comment>
<accession>A0ABP9TPB0</accession>
<keyword evidence="3" id="KW-1185">Reference proteome</keyword>